<protein>
    <recommendedName>
        <fullName evidence="4">Nudix hydrolase domain-containing protein</fullName>
    </recommendedName>
</protein>
<dbReference type="GO" id="GO:0035529">
    <property type="term" value="F:NADH pyrophosphatase activity"/>
    <property type="evidence" value="ECO:0007669"/>
    <property type="project" value="TreeGrafter"/>
</dbReference>
<dbReference type="Gene3D" id="3.40.630.30">
    <property type="match status" value="1"/>
</dbReference>
<dbReference type="Proteomes" id="UP001153737">
    <property type="component" value="Chromosome 16"/>
</dbReference>
<dbReference type="AlphaFoldDB" id="A0A9P0DLF1"/>
<comment type="similarity">
    <text evidence="1">Belongs to the Nudix hydrolase family.</text>
</comment>
<dbReference type="OrthoDB" id="447842at2759"/>
<keyword evidence="3" id="KW-0378">Hydrolase</keyword>
<keyword evidence="6" id="KW-1185">Reference proteome</keyword>
<dbReference type="CDD" id="cd04670">
    <property type="entry name" value="NUDIX_ASFGF2_Nudt6"/>
    <property type="match status" value="1"/>
</dbReference>
<dbReference type="InterPro" id="IPR000086">
    <property type="entry name" value="NUDIX_hydrolase_dom"/>
</dbReference>
<name>A0A9P0DLF1_PHACE</name>
<reference evidence="5" key="1">
    <citation type="submission" date="2022-01" db="EMBL/GenBank/DDBJ databases">
        <authorList>
            <person name="King R."/>
        </authorList>
    </citation>
    <scope>NUCLEOTIDE SEQUENCE</scope>
</reference>
<evidence type="ECO:0000259" key="4">
    <source>
        <dbReference type="PROSITE" id="PS51462"/>
    </source>
</evidence>
<dbReference type="FunFam" id="3.40.630.30:FF:000016">
    <property type="entry name" value="nudix hydrolase 2"/>
    <property type="match status" value="1"/>
</dbReference>
<evidence type="ECO:0000256" key="2">
    <source>
        <dbReference type="ARBA" id="ARBA00022723"/>
    </source>
</evidence>
<dbReference type="Pfam" id="PF18290">
    <property type="entry name" value="Nudix_hydro"/>
    <property type="match status" value="1"/>
</dbReference>
<accession>A0A9P0DLF1</accession>
<dbReference type="InterPro" id="IPR015797">
    <property type="entry name" value="NUDIX_hydrolase-like_dom_sf"/>
</dbReference>
<dbReference type="Gene3D" id="3.90.79.10">
    <property type="entry name" value="Nucleoside Triphosphate Pyrophosphohydrolase"/>
    <property type="match status" value="1"/>
</dbReference>
<dbReference type="EMBL" id="OU896722">
    <property type="protein sequence ID" value="CAH1154666.1"/>
    <property type="molecule type" value="Genomic_DNA"/>
</dbReference>
<evidence type="ECO:0000313" key="5">
    <source>
        <dbReference type="EMBL" id="CAH1154666.1"/>
    </source>
</evidence>
<feature type="domain" description="Nudix hydrolase" evidence="4">
    <location>
        <begin position="152"/>
        <end position="283"/>
    </location>
</feature>
<dbReference type="Pfam" id="PF00293">
    <property type="entry name" value="NUDIX"/>
    <property type="match status" value="1"/>
</dbReference>
<dbReference type="GO" id="GO:0046872">
    <property type="term" value="F:metal ion binding"/>
    <property type="evidence" value="ECO:0007669"/>
    <property type="project" value="UniProtKB-KW"/>
</dbReference>
<dbReference type="SUPFAM" id="SSF55811">
    <property type="entry name" value="Nudix"/>
    <property type="match status" value="1"/>
</dbReference>
<evidence type="ECO:0000256" key="1">
    <source>
        <dbReference type="ARBA" id="ARBA00005582"/>
    </source>
</evidence>
<organism evidence="5 6">
    <name type="scientific">Phaedon cochleariae</name>
    <name type="common">Mustard beetle</name>
    <dbReference type="NCBI Taxonomy" id="80249"/>
    <lineage>
        <taxon>Eukaryota</taxon>
        <taxon>Metazoa</taxon>
        <taxon>Ecdysozoa</taxon>
        <taxon>Arthropoda</taxon>
        <taxon>Hexapoda</taxon>
        <taxon>Insecta</taxon>
        <taxon>Pterygota</taxon>
        <taxon>Neoptera</taxon>
        <taxon>Endopterygota</taxon>
        <taxon>Coleoptera</taxon>
        <taxon>Polyphaga</taxon>
        <taxon>Cucujiformia</taxon>
        <taxon>Chrysomeloidea</taxon>
        <taxon>Chrysomelidae</taxon>
        <taxon>Chrysomelinae</taxon>
        <taxon>Chrysomelini</taxon>
        <taxon>Phaedon</taxon>
    </lineage>
</organism>
<proteinExistence type="inferred from homology"/>
<dbReference type="PRINTS" id="PR01356">
    <property type="entry name" value="GFGPROTEIN"/>
</dbReference>
<dbReference type="PANTHER" id="PTHR13994:SF13">
    <property type="entry name" value="FI03680P"/>
    <property type="match status" value="1"/>
</dbReference>
<dbReference type="InterPro" id="IPR020476">
    <property type="entry name" value="Nudix_hydrolase"/>
</dbReference>
<dbReference type="GO" id="GO:0047631">
    <property type="term" value="F:ADP-ribose diphosphatase activity"/>
    <property type="evidence" value="ECO:0007669"/>
    <property type="project" value="TreeGrafter"/>
</dbReference>
<dbReference type="PANTHER" id="PTHR13994">
    <property type="entry name" value="NUDIX HYDROLASE RELATED"/>
    <property type="match status" value="1"/>
</dbReference>
<dbReference type="InterPro" id="IPR003293">
    <property type="entry name" value="Nudix_hydrolase6-like"/>
</dbReference>
<keyword evidence="2" id="KW-0479">Metal-binding</keyword>
<gene>
    <name evidence="5" type="ORF">PHAECO_LOCUS5248</name>
</gene>
<dbReference type="PRINTS" id="PR00502">
    <property type="entry name" value="NUDIXFAMILY"/>
</dbReference>
<dbReference type="PROSITE" id="PS51462">
    <property type="entry name" value="NUDIX"/>
    <property type="match status" value="1"/>
</dbReference>
<dbReference type="GO" id="GO:0051287">
    <property type="term" value="F:NAD binding"/>
    <property type="evidence" value="ECO:0007669"/>
    <property type="project" value="TreeGrafter"/>
</dbReference>
<sequence>MTILLNVCSKLRIICKASLGRIYSSFLSDPQTIFGELTSHSRVMSMTTTMAVGQESKLFQGKIDRFKGVSVDSKEETCNDVMEFSQILGDSLKHWKEIGNRGIWFKVHLNQSEWVPVLVKNGFKFHHAKEEYVMMYLWLPKTENCNIPQYAHTMIGVGAVVVNEKDQILVVSEKYYVVDKPHWKLPGGYVEPGENLVDAAIREVYEETKISTEFQSILTLRHIHNGMFGCSDIYTVVSLKPLTQEIEKCDREIENCIWMDVQEYLNHPHVHDLNRFYVQKYLEYKKCNIKVNCFHGCHQIVNKPYTVYSVTKADEEGPKENGENSTS</sequence>
<dbReference type="InterPro" id="IPR040618">
    <property type="entry name" value="Pre-Nudix"/>
</dbReference>
<evidence type="ECO:0000256" key="3">
    <source>
        <dbReference type="ARBA" id="ARBA00022801"/>
    </source>
</evidence>
<reference evidence="5" key="2">
    <citation type="submission" date="2022-10" db="EMBL/GenBank/DDBJ databases">
        <authorList>
            <consortium name="ENA_rothamsted_submissions"/>
            <consortium name="culmorum"/>
            <person name="King R."/>
        </authorList>
    </citation>
    <scope>NUCLEOTIDE SEQUENCE</scope>
</reference>
<evidence type="ECO:0000313" key="6">
    <source>
        <dbReference type="Proteomes" id="UP001153737"/>
    </source>
</evidence>
<dbReference type="FunFam" id="3.90.79.10:FF:000015">
    <property type="entry name" value="Nudix hydrolase 8"/>
    <property type="match status" value="1"/>
</dbReference>